<evidence type="ECO:0000256" key="8">
    <source>
        <dbReference type="ARBA" id="ARBA00022777"/>
    </source>
</evidence>
<evidence type="ECO:0000259" key="15">
    <source>
        <dbReference type="Pfam" id="PF00224"/>
    </source>
</evidence>
<evidence type="ECO:0000313" key="18">
    <source>
        <dbReference type="Proteomes" id="UP000214646"/>
    </source>
</evidence>
<dbReference type="InterPro" id="IPR040442">
    <property type="entry name" value="Pyrv_kinase-like_dom_sf"/>
</dbReference>
<evidence type="ECO:0000256" key="2">
    <source>
        <dbReference type="ARBA" id="ARBA00004997"/>
    </source>
</evidence>
<keyword evidence="9" id="KW-0067">ATP-binding</keyword>
<evidence type="ECO:0000256" key="4">
    <source>
        <dbReference type="ARBA" id="ARBA00012142"/>
    </source>
</evidence>
<feature type="domain" description="Pyruvate kinase C-terminal" evidence="16">
    <location>
        <begin position="357"/>
        <end position="469"/>
    </location>
</feature>
<keyword evidence="18" id="KW-1185">Reference proteome</keyword>
<dbReference type="Proteomes" id="UP000214646">
    <property type="component" value="Unassembled WGS sequence"/>
</dbReference>
<sequence length="481" mass="50379">MSRRTKIVATLGPATDHPAALAGVITAGLDVARINFSHGSEAEHLGRIARLRETADRLGRAVAILADLPGPKLRVKIPVARTLTAGETILFPLLGCPVGEADIAITEPEVLSDLRPGDRMLLDDGRLRLKALGTSGGKLKAEVVIGGELLPNKGLNLPDSPLSIPAVTDRDRAALAVAAKAGVDWLALSFVRGPAAADFLRDAAAAVGMPKVPVIAKLERPEAVRLAAGIIGAFDAIMVARGDLGVEMPLEQVPTVQKQLIAEARAAGKPVITATEMLDSMQKNPRPTRAEVSDVANAICDGTDAVMLSGETAVGQYPVEAVACMARIAEEAEKRLEKVGNGFLTTTALQPRETIEDSMALAACHMAQEVGATAIVTPTISGRTPLLLARYRPAALIVAPAPNPGVMRKMSVMWGIQPVRMAPLEPGDRRMVTAVRDAFIAGAVKAGDRVVVLAGHPIEGEPRLPTVRVVRVGEDGASLEP</sequence>
<evidence type="ECO:0000256" key="6">
    <source>
        <dbReference type="ARBA" id="ARBA00022723"/>
    </source>
</evidence>
<dbReference type="SUPFAM" id="SSF52935">
    <property type="entry name" value="PK C-terminal domain-like"/>
    <property type="match status" value="1"/>
</dbReference>
<comment type="similarity">
    <text evidence="3 14">Belongs to the pyruvate kinase family.</text>
</comment>
<dbReference type="NCBIfam" id="NF004491">
    <property type="entry name" value="PRK05826.1"/>
    <property type="match status" value="1"/>
</dbReference>
<evidence type="ECO:0000256" key="7">
    <source>
        <dbReference type="ARBA" id="ARBA00022741"/>
    </source>
</evidence>
<dbReference type="InterPro" id="IPR001697">
    <property type="entry name" value="Pyr_Knase"/>
</dbReference>
<dbReference type="UniPathway" id="UPA00109">
    <property type="reaction ID" value="UER00188"/>
</dbReference>
<protein>
    <recommendedName>
        <fullName evidence="4 13">Pyruvate kinase</fullName>
        <ecNumber evidence="4 13">2.7.1.40</ecNumber>
    </recommendedName>
</protein>
<keyword evidence="6" id="KW-0479">Metal-binding</keyword>
<gene>
    <name evidence="17" type="ORF">FRUB_09003</name>
</gene>
<evidence type="ECO:0000256" key="14">
    <source>
        <dbReference type="RuleBase" id="RU000504"/>
    </source>
</evidence>
<keyword evidence="11 14" id="KW-0324">Glycolysis</keyword>
<dbReference type="GO" id="GO:0000287">
    <property type="term" value="F:magnesium ion binding"/>
    <property type="evidence" value="ECO:0007669"/>
    <property type="project" value="UniProtKB-UniRule"/>
</dbReference>
<evidence type="ECO:0000256" key="10">
    <source>
        <dbReference type="ARBA" id="ARBA00022842"/>
    </source>
</evidence>
<dbReference type="PANTHER" id="PTHR11817">
    <property type="entry name" value="PYRUVATE KINASE"/>
    <property type="match status" value="1"/>
</dbReference>
<dbReference type="SUPFAM" id="SSF51621">
    <property type="entry name" value="Phosphoenolpyruvate/pyruvate domain"/>
    <property type="match status" value="1"/>
</dbReference>
<keyword evidence="10 14" id="KW-0460">Magnesium</keyword>
<dbReference type="InterPro" id="IPR036918">
    <property type="entry name" value="Pyrv_Knase_C_sf"/>
</dbReference>
<dbReference type="InterPro" id="IPR015806">
    <property type="entry name" value="Pyrv_Knase_insert_dom_sf"/>
</dbReference>
<dbReference type="SUPFAM" id="SSF50800">
    <property type="entry name" value="PK beta-barrel domain-like"/>
    <property type="match status" value="1"/>
</dbReference>
<evidence type="ECO:0000256" key="1">
    <source>
        <dbReference type="ARBA" id="ARBA00001958"/>
    </source>
</evidence>
<evidence type="ECO:0000259" key="16">
    <source>
        <dbReference type="Pfam" id="PF02887"/>
    </source>
</evidence>
<comment type="cofactor">
    <cofactor evidence="1">
        <name>K(+)</name>
        <dbReference type="ChEBI" id="CHEBI:29103"/>
    </cofactor>
</comment>
<reference evidence="18" key="1">
    <citation type="submission" date="2017-06" db="EMBL/GenBank/DDBJ databases">
        <title>Genome analysis of Fimbriiglobus ruber SP5, the first member of the order Planctomycetales with confirmed chitinolytic capability.</title>
        <authorList>
            <person name="Ravin N.V."/>
            <person name="Rakitin A.L."/>
            <person name="Ivanova A.A."/>
            <person name="Beletsky A.V."/>
            <person name="Kulichevskaya I.S."/>
            <person name="Mardanov A.V."/>
            <person name="Dedysh S.N."/>
        </authorList>
    </citation>
    <scope>NUCLEOTIDE SEQUENCE [LARGE SCALE GENOMIC DNA]</scope>
    <source>
        <strain evidence="18">SP5</strain>
    </source>
</reference>
<comment type="caution">
    <text evidence="17">The sequence shown here is derived from an EMBL/GenBank/DDBJ whole genome shotgun (WGS) entry which is preliminary data.</text>
</comment>
<keyword evidence="5 14" id="KW-0808">Transferase</keyword>
<accession>A0A225D4C7</accession>
<dbReference type="Pfam" id="PF00224">
    <property type="entry name" value="PK"/>
    <property type="match status" value="1"/>
</dbReference>
<dbReference type="Gene3D" id="2.40.33.10">
    <property type="entry name" value="PK beta-barrel domain-like"/>
    <property type="match status" value="1"/>
</dbReference>
<dbReference type="GO" id="GO:0030955">
    <property type="term" value="F:potassium ion binding"/>
    <property type="evidence" value="ECO:0007669"/>
    <property type="project" value="UniProtKB-UniRule"/>
</dbReference>
<comment type="pathway">
    <text evidence="2 14">Carbohydrate degradation; glycolysis; pyruvate from D-glyceraldehyde 3-phosphate: step 5/5.</text>
</comment>
<evidence type="ECO:0000256" key="11">
    <source>
        <dbReference type="ARBA" id="ARBA00023152"/>
    </source>
</evidence>
<dbReference type="Gene3D" id="3.40.1380.20">
    <property type="entry name" value="Pyruvate kinase, C-terminal domain"/>
    <property type="match status" value="1"/>
</dbReference>
<dbReference type="GO" id="GO:0016301">
    <property type="term" value="F:kinase activity"/>
    <property type="evidence" value="ECO:0007669"/>
    <property type="project" value="UniProtKB-KW"/>
</dbReference>
<name>A0A225D4C7_9BACT</name>
<dbReference type="EC" id="2.7.1.40" evidence="4 13"/>
<dbReference type="RefSeq" id="WP_088259441.1">
    <property type="nucleotide sequence ID" value="NZ_NIDE01000017.1"/>
</dbReference>
<comment type="catalytic activity">
    <reaction evidence="14">
        <text>pyruvate + ATP = phosphoenolpyruvate + ADP + H(+)</text>
        <dbReference type="Rhea" id="RHEA:18157"/>
        <dbReference type="ChEBI" id="CHEBI:15361"/>
        <dbReference type="ChEBI" id="CHEBI:15378"/>
        <dbReference type="ChEBI" id="CHEBI:30616"/>
        <dbReference type="ChEBI" id="CHEBI:58702"/>
        <dbReference type="ChEBI" id="CHEBI:456216"/>
        <dbReference type="EC" id="2.7.1.40"/>
    </reaction>
</comment>
<dbReference type="NCBIfam" id="NF004978">
    <property type="entry name" value="PRK06354.1"/>
    <property type="match status" value="1"/>
</dbReference>
<dbReference type="Gene3D" id="3.20.20.60">
    <property type="entry name" value="Phosphoenolpyruvate-binding domains"/>
    <property type="match status" value="1"/>
</dbReference>
<dbReference type="AlphaFoldDB" id="A0A225D4C7"/>
<evidence type="ECO:0000256" key="9">
    <source>
        <dbReference type="ARBA" id="ARBA00022840"/>
    </source>
</evidence>
<dbReference type="OrthoDB" id="9812123at2"/>
<dbReference type="GO" id="GO:0005524">
    <property type="term" value="F:ATP binding"/>
    <property type="evidence" value="ECO:0007669"/>
    <property type="project" value="UniProtKB-KW"/>
</dbReference>
<dbReference type="NCBIfam" id="TIGR01064">
    <property type="entry name" value="pyruv_kin"/>
    <property type="match status" value="1"/>
</dbReference>
<keyword evidence="12 17" id="KW-0670">Pyruvate</keyword>
<evidence type="ECO:0000313" key="17">
    <source>
        <dbReference type="EMBL" id="OWK36440.1"/>
    </source>
</evidence>
<feature type="domain" description="Pyruvate kinase barrel" evidence="15">
    <location>
        <begin position="3"/>
        <end position="322"/>
    </location>
</feature>
<evidence type="ECO:0000256" key="13">
    <source>
        <dbReference type="NCBIfam" id="TIGR01064"/>
    </source>
</evidence>
<dbReference type="InterPro" id="IPR015793">
    <property type="entry name" value="Pyrv_Knase_brl"/>
</dbReference>
<evidence type="ECO:0000256" key="12">
    <source>
        <dbReference type="ARBA" id="ARBA00023317"/>
    </source>
</evidence>
<keyword evidence="8 14" id="KW-0418">Kinase</keyword>
<dbReference type="InterPro" id="IPR015813">
    <property type="entry name" value="Pyrv/PenolPyrv_kinase-like_dom"/>
</dbReference>
<dbReference type="InterPro" id="IPR015795">
    <property type="entry name" value="Pyrv_Knase_C"/>
</dbReference>
<dbReference type="Pfam" id="PF02887">
    <property type="entry name" value="PK_C"/>
    <property type="match status" value="1"/>
</dbReference>
<organism evidence="17 18">
    <name type="scientific">Fimbriiglobus ruber</name>
    <dbReference type="NCBI Taxonomy" id="1908690"/>
    <lineage>
        <taxon>Bacteria</taxon>
        <taxon>Pseudomonadati</taxon>
        <taxon>Planctomycetota</taxon>
        <taxon>Planctomycetia</taxon>
        <taxon>Gemmatales</taxon>
        <taxon>Gemmataceae</taxon>
        <taxon>Fimbriiglobus</taxon>
    </lineage>
</organism>
<dbReference type="InterPro" id="IPR018209">
    <property type="entry name" value="Pyrv_Knase_AS"/>
</dbReference>
<dbReference type="EMBL" id="NIDE01000017">
    <property type="protein sequence ID" value="OWK36440.1"/>
    <property type="molecule type" value="Genomic_DNA"/>
</dbReference>
<dbReference type="PRINTS" id="PR01050">
    <property type="entry name" value="PYRUVTKNASE"/>
</dbReference>
<evidence type="ECO:0000256" key="5">
    <source>
        <dbReference type="ARBA" id="ARBA00022679"/>
    </source>
</evidence>
<proteinExistence type="inferred from homology"/>
<dbReference type="PROSITE" id="PS00110">
    <property type="entry name" value="PYRUVATE_KINASE"/>
    <property type="match status" value="1"/>
</dbReference>
<evidence type="ECO:0000256" key="3">
    <source>
        <dbReference type="ARBA" id="ARBA00008663"/>
    </source>
</evidence>
<dbReference type="InterPro" id="IPR011037">
    <property type="entry name" value="Pyrv_Knase-like_insert_dom_sf"/>
</dbReference>
<keyword evidence="7" id="KW-0547">Nucleotide-binding</keyword>
<dbReference type="GO" id="GO:0004743">
    <property type="term" value="F:pyruvate kinase activity"/>
    <property type="evidence" value="ECO:0007669"/>
    <property type="project" value="UniProtKB-UniRule"/>
</dbReference>